<organism evidence="1 2">
    <name type="scientific">Pontibacter toksunensis</name>
    <dbReference type="NCBI Taxonomy" id="1332631"/>
    <lineage>
        <taxon>Bacteria</taxon>
        <taxon>Pseudomonadati</taxon>
        <taxon>Bacteroidota</taxon>
        <taxon>Cytophagia</taxon>
        <taxon>Cytophagales</taxon>
        <taxon>Hymenobacteraceae</taxon>
        <taxon>Pontibacter</taxon>
    </lineage>
</organism>
<protein>
    <submittedName>
        <fullName evidence="1">Uncharacterized protein</fullName>
    </submittedName>
</protein>
<proteinExistence type="predicted"/>
<sequence>MSQPLSNFYGNYLNVPRKQAIGSKVHCWLQDLQNSQAREDARVEDLPHGAWIFCDAFTMEERETHEAWARVFLNARKLKDTRQYQAQPEQRNVPWQKPWTSCGLPMNYSFAVAY</sequence>
<dbReference type="RefSeq" id="WP_377490830.1">
    <property type="nucleotide sequence ID" value="NZ_JBHUOX010000029.1"/>
</dbReference>
<accession>A0ABW6C6C8</accession>
<keyword evidence="2" id="KW-1185">Reference proteome</keyword>
<name>A0ABW6C6C8_9BACT</name>
<reference evidence="2" key="1">
    <citation type="journal article" date="2019" name="Int. J. Syst. Evol. Microbiol.">
        <title>The Global Catalogue of Microorganisms (GCM) 10K type strain sequencing project: providing services to taxonomists for standard genome sequencing and annotation.</title>
        <authorList>
            <consortium name="The Broad Institute Genomics Platform"/>
            <consortium name="The Broad Institute Genome Sequencing Center for Infectious Disease"/>
            <person name="Wu L."/>
            <person name="Ma J."/>
        </authorList>
    </citation>
    <scope>NUCLEOTIDE SEQUENCE [LARGE SCALE GENOMIC DNA]</scope>
    <source>
        <strain evidence="2">KCTC 23984</strain>
    </source>
</reference>
<dbReference type="Proteomes" id="UP001597641">
    <property type="component" value="Unassembled WGS sequence"/>
</dbReference>
<evidence type="ECO:0000313" key="1">
    <source>
        <dbReference type="EMBL" id="MFD3003438.1"/>
    </source>
</evidence>
<dbReference type="EMBL" id="JBHUOX010000029">
    <property type="protein sequence ID" value="MFD3003438.1"/>
    <property type="molecule type" value="Genomic_DNA"/>
</dbReference>
<comment type="caution">
    <text evidence="1">The sequence shown here is derived from an EMBL/GenBank/DDBJ whole genome shotgun (WGS) entry which is preliminary data.</text>
</comment>
<gene>
    <name evidence="1" type="ORF">ACFS7Z_23975</name>
</gene>
<evidence type="ECO:0000313" key="2">
    <source>
        <dbReference type="Proteomes" id="UP001597641"/>
    </source>
</evidence>